<dbReference type="Pfam" id="PF01248">
    <property type="entry name" value="Ribosomal_L7Ae"/>
    <property type="match status" value="1"/>
</dbReference>
<evidence type="ECO:0000313" key="2">
    <source>
        <dbReference type="EMBL" id="HIU14529.1"/>
    </source>
</evidence>
<reference evidence="2" key="2">
    <citation type="journal article" date="2021" name="PeerJ">
        <title>Extensive microbial diversity within the chicken gut microbiome revealed by metagenomics and culture.</title>
        <authorList>
            <person name="Gilroy R."/>
            <person name="Ravi A."/>
            <person name="Getino M."/>
            <person name="Pursley I."/>
            <person name="Horton D.L."/>
            <person name="Alikhan N.F."/>
            <person name="Baker D."/>
            <person name="Gharbi K."/>
            <person name="Hall N."/>
            <person name="Watson M."/>
            <person name="Adriaenssens E.M."/>
            <person name="Foster-Nyarko E."/>
            <person name="Jarju S."/>
            <person name="Secka A."/>
            <person name="Antonio M."/>
            <person name="Oren A."/>
            <person name="Chaudhuri R.R."/>
            <person name="La Ragione R."/>
            <person name="Hildebrand F."/>
            <person name="Pallen M.J."/>
        </authorList>
    </citation>
    <scope>NUCLEOTIDE SEQUENCE</scope>
    <source>
        <strain evidence="2">CHK195-11698</strain>
    </source>
</reference>
<gene>
    <name evidence="2" type="ORF">IAD15_10770</name>
</gene>
<dbReference type="SUPFAM" id="SSF55315">
    <property type="entry name" value="L30e-like"/>
    <property type="match status" value="1"/>
</dbReference>
<sequence>MLLNRDAANLLGLMVRAGALVSGSQVLPAIRQKQAVLVLLASDSSQGTQKQVTDKCHYYQVECLMVEDSEALSTAIGKHNRKSVAILNAGFAKKLKEKLGVGEENGETK</sequence>
<dbReference type="Proteomes" id="UP000824175">
    <property type="component" value="Unassembled WGS sequence"/>
</dbReference>
<comment type="caution">
    <text evidence="2">The sequence shown here is derived from an EMBL/GenBank/DDBJ whole genome shotgun (WGS) entry which is preliminary data.</text>
</comment>
<name>A0A9D1L175_9FIRM</name>
<protein>
    <submittedName>
        <fullName evidence="2">Ribosomal L7Ae/L30e/S12e/Gadd45 family protein</fullName>
    </submittedName>
</protein>
<dbReference type="InterPro" id="IPR004038">
    <property type="entry name" value="Ribosomal_eL8/eL30/eS12/Gad45"/>
</dbReference>
<dbReference type="AlphaFoldDB" id="A0A9D1L175"/>
<feature type="domain" description="Ribosomal protein eL8/eL30/eS12/Gadd45" evidence="1">
    <location>
        <begin position="9"/>
        <end position="95"/>
    </location>
</feature>
<evidence type="ECO:0000313" key="3">
    <source>
        <dbReference type="Proteomes" id="UP000824175"/>
    </source>
</evidence>
<evidence type="ECO:0000259" key="1">
    <source>
        <dbReference type="Pfam" id="PF01248"/>
    </source>
</evidence>
<organism evidence="2 3">
    <name type="scientific">Candidatus Fimiplasma intestinipullorum</name>
    <dbReference type="NCBI Taxonomy" id="2840825"/>
    <lineage>
        <taxon>Bacteria</taxon>
        <taxon>Bacillati</taxon>
        <taxon>Bacillota</taxon>
        <taxon>Clostridia</taxon>
        <taxon>Eubacteriales</taxon>
        <taxon>Candidatus Fimiplasma</taxon>
    </lineage>
</organism>
<accession>A0A9D1L175</accession>
<dbReference type="EMBL" id="DVMJ01000095">
    <property type="protein sequence ID" value="HIU14529.1"/>
    <property type="molecule type" value="Genomic_DNA"/>
</dbReference>
<dbReference type="InterPro" id="IPR029064">
    <property type="entry name" value="Ribosomal_eL30-like_sf"/>
</dbReference>
<reference evidence="2" key="1">
    <citation type="submission" date="2020-10" db="EMBL/GenBank/DDBJ databases">
        <authorList>
            <person name="Gilroy R."/>
        </authorList>
    </citation>
    <scope>NUCLEOTIDE SEQUENCE</scope>
    <source>
        <strain evidence="2">CHK195-11698</strain>
    </source>
</reference>
<proteinExistence type="predicted"/>
<dbReference type="Gene3D" id="3.30.1330.30">
    <property type="match status" value="1"/>
</dbReference>